<evidence type="ECO:0000313" key="4">
    <source>
        <dbReference type="Proteomes" id="UP000699462"/>
    </source>
</evidence>
<feature type="region of interest" description="Disordered" evidence="2">
    <location>
        <begin position="1"/>
        <end position="34"/>
    </location>
</feature>
<dbReference type="OrthoDB" id="5583482at2759"/>
<evidence type="ECO:0000256" key="1">
    <source>
        <dbReference type="SAM" id="Coils"/>
    </source>
</evidence>
<dbReference type="AlphaFoldDB" id="A0A8T0DFR8"/>
<dbReference type="EMBL" id="JTDF01006125">
    <property type="protein sequence ID" value="KAF8565778.1"/>
    <property type="molecule type" value="Genomic_DNA"/>
</dbReference>
<reference evidence="3 4" key="1">
    <citation type="submission" date="2019-07" db="EMBL/GenBank/DDBJ databases">
        <title>Annotation for the trematode Paragonimus westermani.</title>
        <authorList>
            <person name="Choi Y.-J."/>
        </authorList>
    </citation>
    <scope>NUCLEOTIDE SEQUENCE [LARGE SCALE GENOMIC DNA]</scope>
    <source>
        <strain evidence="3">180907_Pwestermani</strain>
    </source>
</reference>
<dbReference type="GO" id="GO:0031267">
    <property type="term" value="F:small GTPase binding"/>
    <property type="evidence" value="ECO:0007669"/>
    <property type="project" value="TreeGrafter"/>
</dbReference>
<dbReference type="PANTHER" id="PTHR18911:SF5">
    <property type="entry name" value="COILED-COIL DOMAIN-CONTAINING PROTEIN 186"/>
    <property type="match status" value="1"/>
</dbReference>
<dbReference type="GO" id="GO:0099518">
    <property type="term" value="P:vesicle cytoskeletal trafficking"/>
    <property type="evidence" value="ECO:0007669"/>
    <property type="project" value="TreeGrafter"/>
</dbReference>
<keyword evidence="1" id="KW-0175">Coiled coil</keyword>
<dbReference type="PANTHER" id="PTHR18911">
    <property type="entry name" value="CTCL TUMOR ANTIGEN HD-CL-01"/>
    <property type="match status" value="1"/>
</dbReference>
<accession>A0A8T0DFR8</accession>
<protein>
    <recommendedName>
        <fullName evidence="5">Coiled-coil domain-containing protein 186</fullName>
    </recommendedName>
</protein>
<feature type="coiled-coil region" evidence="1">
    <location>
        <begin position="225"/>
        <end position="252"/>
    </location>
</feature>
<feature type="coiled-coil region" evidence="1">
    <location>
        <begin position="349"/>
        <end position="404"/>
    </location>
</feature>
<dbReference type="GO" id="GO:0005802">
    <property type="term" value="C:trans-Golgi network"/>
    <property type="evidence" value="ECO:0007669"/>
    <property type="project" value="TreeGrafter"/>
</dbReference>
<feature type="compositionally biased region" description="Low complexity" evidence="2">
    <location>
        <begin position="171"/>
        <end position="181"/>
    </location>
</feature>
<feature type="region of interest" description="Disordered" evidence="2">
    <location>
        <begin position="136"/>
        <end position="186"/>
    </location>
</feature>
<dbReference type="InterPro" id="IPR038830">
    <property type="entry name" value="CCDC186"/>
</dbReference>
<evidence type="ECO:0000313" key="3">
    <source>
        <dbReference type="EMBL" id="KAF8565778.1"/>
    </source>
</evidence>
<evidence type="ECO:0000256" key="2">
    <source>
        <dbReference type="SAM" id="MobiDB-lite"/>
    </source>
</evidence>
<proteinExistence type="predicted"/>
<gene>
    <name evidence="3" type="ORF">P879_07880</name>
</gene>
<feature type="region of interest" description="Disordered" evidence="2">
    <location>
        <begin position="896"/>
        <end position="920"/>
    </location>
</feature>
<keyword evidence="4" id="KW-1185">Reference proteome</keyword>
<feature type="compositionally biased region" description="Polar residues" evidence="2">
    <location>
        <begin position="152"/>
        <end position="161"/>
    </location>
</feature>
<comment type="caution">
    <text evidence="3">The sequence shown here is derived from an EMBL/GenBank/DDBJ whole genome shotgun (WGS) entry which is preliminary data.</text>
</comment>
<evidence type="ECO:0008006" key="5">
    <source>
        <dbReference type="Google" id="ProtNLM"/>
    </source>
</evidence>
<feature type="compositionally biased region" description="Polar residues" evidence="2">
    <location>
        <begin position="12"/>
        <end position="21"/>
    </location>
</feature>
<dbReference type="Proteomes" id="UP000699462">
    <property type="component" value="Unassembled WGS sequence"/>
</dbReference>
<name>A0A8T0DFR8_9TREM</name>
<sequence>MGKKSRRGAKMTSLSSCSSPQLGEESNVENRSCTDNSVENSVLASCSPQVIVSEVEDNFSCNPSLDSAPPIILTVEMETAPLDDCCPLTSPEEVEMNSESQPVPIVSEASPSGVRLAELITVASSTGSFVVLENPQSHSPMSPGENFAAADSSWTSTTNGIPNDPVDPDASEAWTSTTTAEHTSDEAATHLADLSRLHKEDPDDSQTVNEVETAELTAPQLQNQLSLMSCRLLAAQNQIDRLLEEKRSWLENSKSGAQTNNSTASGELRGRFIQAKALAETYRREKENMVVKYAQSEHKRLQLEKQLCDLEARIHMSAKLTSNQQPKIVCEPHSVDPTDPPRPAPDEQLRETQQLLSQTEKALAAAREQAETLKKSHTADESRISFLEGRLKEARDSLKAEQKKSLVQNETIARLNRSLEAALKQAKASFVFDCIFISEAERLREREAERLCAEVALQDAQEQLKRVHADNELLKEHVSLLDSLKTELAEKELRLSDLTSECAKLAELREDLEECKQREDQLSEFTRRLTERNANLQSEHLVVVSRLNEAEQKLRDFERTAHQTVSASSKTLSEQCARVQQLECQLEECRIQIGRLRATETELQSTLATEREQSDLTHRRDVARIRDLVRQLARASQYHSRPHLNFDSNSKLADTVPADAIVVDAESVSKSSLGSRTSSMHSVELGVVSNSCSCTSTHALLGNTLLATGEGPIHLSSMNGKEEESNAADRFDEPERSAWIAKIDRLQKTQMRLTDKVEFLQEHCYQLTEELNKKSRIIQMFVMTEKQIGAASPNAVDVNRERISRTGGLMASLYTGRATKDTPDRNVCLEISQKLQSVLEDTLFKNITLKDNLNTLGLEISSLNALIHEIRNRLCEHCALATKDLKNVLHPATPLHASNVDSEESVHREPSAFTGSGRSA</sequence>
<feature type="coiled-coil region" evidence="1">
    <location>
        <begin position="443"/>
        <end position="599"/>
    </location>
</feature>
<organism evidence="3 4">
    <name type="scientific">Paragonimus westermani</name>
    <dbReference type="NCBI Taxonomy" id="34504"/>
    <lineage>
        <taxon>Eukaryota</taxon>
        <taxon>Metazoa</taxon>
        <taxon>Spiralia</taxon>
        <taxon>Lophotrochozoa</taxon>
        <taxon>Platyhelminthes</taxon>
        <taxon>Trematoda</taxon>
        <taxon>Digenea</taxon>
        <taxon>Plagiorchiida</taxon>
        <taxon>Troglotremata</taxon>
        <taxon>Troglotrematidae</taxon>
        <taxon>Paragonimus</taxon>
    </lineage>
</organism>